<gene>
    <name evidence="1" type="ORF">GC097_19440</name>
</gene>
<dbReference type="EMBL" id="WHNZ01000042">
    <property type="protein sequence ID" value="NOV02185.1"/>
    <property type="molecule type" value="Genomic_DNA"/>
</dbReference>
<name>A0ABX1ZQ23_9BACL</name>
<evidence type="ECO:0000313" key="1">
    <source>
        <dbReference type="EMBL" id="NOV02185.1"/>
    </source>
</evidence>
<evidence type="ECO:0000313" key="2">
    <source>
        <dbReference type="Proteomes" id="UP000618579"/>
    </source>
</evidence>
<organism evidence="1 2">
    <name type="scientific">Paenibacillus planticolens</name>
    <dbReference type="NCBI Taxonomy" id="2654976"/>
    <lineage>
        <taxon>Bacteria</taxon>
        <taxon>Bacillati</taxon>
        <taxon>Bacillota</taxon>
        <taxon>Bacilli</taxon>
        <taxon>Bacillales</taxon>
        <taxon>Paenibacillaceae</taxon>
        <taxon>Paenibacillus</taxon>
    </lineage>
</organism>
<protein>
    <submittedName>
        <fullName evidence="1">Uncharacterized protein</fullName>
    </submittedName>
</protein>
<accession>A0ABX1ZQ23</accession>
<comment type="caution">
    <text evidence="1">The sequence shown here is derived from an EMBL/GenBank/DDBJ whole genome shotgun (WGS) entry which is preliminary data.</text>
</comment>
<sequence>MMSEHPKDLKNVVENKTSVFNNVGQSATNYVQNAIENVFDSTQDATQNLVNNVMKRRKNETKAYAKQE</sequence>
<keyword evidence="2" id="KW-1185">Reference proteome</keyword>
<proteinExistence type="predicted"/>
<reference evidence="1 2" key="1">
    <citation type="submission" date="2019-10" db="EMBL/GenBank/DDBJ databases">
        <title>Description of Paenibacillus pedi sp. nov.</title>
        <authorList>
            <person name="Carlier A."/>
            <person name="Qi S."/>
        </authorList>
    </citation>
    <scope>NUCLEOTIDE SEQUENCE [LARGE SCALE GENOMIC DNA]</scope>
    <source>
        <strain evidence="1 2">LMG 31457</strain>
    </source>
</reference>
<dbReference type="Proteomes" id="UP000618579">
    <property type="component" value="Unassembled WGS sequence"/>
</dbReference>